<evidence type="ECO:0000313" key="9">
    <source>
        <dbReference type="Proteomes" id="UP000072353"/>
    </source>
</evidence>
<dbReference type="EMBL" id="FIGO01000005">
    <property type="protein sequence ID" value="CYU82072.1"/>
    <property type="molecule type" value="Genomic_DNA"/>
</dbReference>
<dbReference type="AlphaFoldDB" id="A0A0Z8EUD9"/>
<evidence type="ECO:0000313" key="3">
    <source>
        <dbReference type="EMBL" id="CYV38665.1"/>
    </source>
</evidence>
<evidence type="ECO:0000313" key="5">
    <source>
        <dbReference type="EMBL" id="CYW26171.1"/>
    </source>
</evidence>
<evidence type="ECO:0000313" key="4">
    <source>
        <dbReference type="EMBL" id="CYV99658.1"/>
    </source>
</evidence>
<sequence length="126" mass="14321">MSDIMKRIGDLLKQQPELVDVAVKPYYRPESLDANEPSLAIVPMAPPKQASFGSDRALQKELTYQMNIEASSKSKVTEIALAVERVLNELGFVQLNGGLDEYFIETKRYVDARRYRGRSSLYDVDY</sequence>
<dbReference type="EMBL" id="FIHG01000001">
    <property type="protein sequence ID" value="CYU68498.1"/>
    <property type="molecule type" value="Genomic_DNA"/>
</dbReference>
<evidence type="ECO:0000313" key="6">
    <source>
        <dbReference type="EMBL" id="CYX36466.1"/>
    </source>
</evidence>
<dbReference type="Proteomes" id="UP000073200">
    <property type="component" value="Unassembled WGS sequence"/>
</dbReference>
<gene>
    <name evidence="3" type="ORF">ERS132370_00064</name>
    <name evidence="2" type="ORF">ERS132410_01152</name>
    <name evidence="1" type="ORF">ERS132421_00248</name>
    <name evidence="4" type="ORF">ERS132442_01946</name>
    <name evidence="5" type="ORF">ERS132452_02129</name>
    <name evidence="6" type="ORF">ERS132521_00764</name>
</gene>
<evidence type="ECO:0000313" key="8">
    <source>
        <dbReference type="Proteomes" id="UP000071765"/>
    </source>
</evidence>
<dbReference type="Proteomes" id="UP000073485">
    <property type="component" value="Unassembled WGS sequence"/>
</dbReference>
<dbReference type="EMBL" id="FILL01000005">
    <property type="protein sequence ID" value="CYX36466.1"/>
    <property type="molecule type" value="Genomic_DNA"/>
</dbReference>
<dbReference type="Proteomes" id="UP000071765">
    <property type="component" value="Unassembled WGS sequence"/>
</dbReference>
<protein>
    <recommendedName>
        <fullName evidence="13">Phage protein</fullName>
    </recommendedName>
</protein>
<evidence type="ECO:0000313" key="12">
    <source>
        <dbReference type="Proteomes" id="UP000073485"/>
    </source>
</evidence>
<organism evidence="1 11">
    <name type="scientific">Streptococcus suis</name>
    <dbReference type="NCBI Taxonomy" id="1307"/>
    <lineage>
        <taxon>Bacteria</taxon>
        <taxon>Bacillati</taxon>
        <taxon>Bacillota</taxon>
        <taxon>Bacilli</taxon>
        <taxon>Lactobacillales</taxon>
        <taxon>Streptococcaceae</taxon>
        <taxon>Streptococcus</taxon>
    </lineage>
</organism>
<dbReference type="Proteomes" id="UP000072933">
    <property type="component" value="Unassembled WGS sequence"/>
</dbReference>
<reference evidence="7 8" key="1">
    <citation type="submission" date="2016-02" db="EMBL/GenBank/DDBJ databases">
        <authorList>
            <consortium name="Pathogen Informatics"/>
        </authorList>
    </citation>
    <scope>NUCLEOTIDE SEQUENCE [LARGE SCALE GENOMIC DNA]</scope>
    <source>
        <strain evidence="2 12">LSS48</strain>
        <strain evidence="1 11">LSS59</strain>
        <strain evidence="3 10">LSS8</strain>
        <strain evidence="4 7">LSS80</strain>
        <strain evidence="5 8">LSS90</strain>
        <strain evidence="6 9">SS975</strain>
    </source>
</reference>
<evidence type="ECO:0000313" key="10">
    <source>
        <dbReference type="Proteomes" id="UP000072933"/>
    </source>
</evidence>
<name>A0A0Z8EUD9_STRSU</name>
<dbReference type="RefSeq" id="WP_044667640.1">
    <property type="nucleotide sequence ID" value="NZ_CECW01000122.1"/>
</dbReference>
<evidence type="ECO:0000313" key="7">
    <source>
        <dbReference type="Proteomes" id="UP000070960"/>
    </source>
</evidence>
<evidence type="ECO:0000313" key="1">
    <source>
        <dbReference type="EMBL" id="CYU68498.1"/>
    </source>
</evidence>
<dbReference type="EMBL" id="FIIN01000020">
    <property type="protein sequence ID" value="CYW26171.1"/>
    <property type="molecule type" value="Genomic_DNA"/>
</dbReference>
<dbReference type="Proteomes" id="UP000072353">
    <property type="component" value="Unassembled WGS sequence"/>
</dbReference>
<dbReference type="EMBL" id="FIIE01000020">
    <property type="protein sequence ID" value="CYV99658.1"/>
    <property type="molecule type" value="Genomic_DNA"/>
</dbReference>
<dbReference type="EMBL" id="FIID01000001">
    <property type="protein sequence ID" value="CYV38665.1"/>
    <property type="molecule type" value="Genomic_DNA"/>
</dbReference>
<dbReference type="Proteomes" id="UP000070960">
    <property type="component" value="Unassembled WGS sequence"/>
</dbReference>
<evidence type="ECO:0000313" key="2">
    <source>
        <dbReference type="EMBL" id="CYU82072.1"/>
    </source>
</evidence>
<accession>A0A0Z8EUD9</accession>
<proteinExistence type="predicted"/>
<evidence type="ECO:0008006" key="13">
    <source>
        <dbReference type="Google" id="ProtNLM"/>
    </source>
</evidence>
<evidence type="ECO:0000313" key="11">
    <source>
        <dbReference type="Proteomes" id="UP000073200"/>
    </source>
</evidence>